<evidence type="ECO:0000256" key="1">
    <source>
        <dbReference type="SAM" id="Phobius"/>
    </source>
</evidence>
<reference evidence="2 3" key="1">
    <citation type="submission" date="2024-05" db="EMBL/GenBank/DDBJ databases">
        <authorList>
            <person name="Duchaud E."/>
        </authorList>
    </citation>
    <scope>NUCLEOTIDE SEQUENCE [LARGE SCALE GENOMIC DNA]</scope>
    <source>
        <strain evidence="2">Ena-SAMPLE-TAB-13-05-2024-13:56:06:370-140308</strain>
    </source>
</reference>
<sequence length="154" mass="17752">MKKSDLLQSVRNKKNKRIIVIVISLLLYMFSFSQNSIVVNGQGGYKYFSSVSTFLSGAFGVLGGAFHEWLIWLTNPIYFITIYLFTKENKKSKILSLLIVMISLVFTQWKQILINEGGTKASIAYLDVGYWLWVSSFFILSTGIFMYFLKRRVN</sequence>
<dbReference type="EMBL" id="CAXJIO010000014">
    <property type="protein sequence ID" value="CAL2103842.1"/>
    <property type="molecule type" value="Genomic_DNA"/>
</dbReference>
<feature type="transmembrane region" description="Helical" evidence="1">
    <location>
        <begin position="130"/>
        <end position="149"/>
    </location>
</feature>
<evidence type="ECO:0000313" key="2">
    <source>
        <dbReference type="EMBL" id="CAL2103842.1"/>
    </source>
</evidence>
<dbReference type="RefSeq" id="WP_348718211.1">
    <property type="nucleotide sequence ID" value="NZ_CAXJIO010000014.1"/>
</dbReference>
<keyword evidence="3" id="KW-1185">Reference proteome</keyword>
<feature type="transmembrane region" description="Helical" evidence="1">
    <location>
        <begin position="51"/>
        <end position="73"/>
    </location>
</feature>
<name>A0ABM9PDY3_9FLAO</name>
<keyword evidence="1" id="KW-0472">Membrane</keyword>
<feature type="transmembrane region" description="Helical" evidence="1">
    <location>
        <begin position="20"/>
        <end position="39"/>
    </location>
</feature>
<accession>A0ABM9PDY3</accession>
<feature type="transmembrane region" description="Helical" evidence="1">
    <location>
        <begin position="94"/>
        <end position="110"/>
    </location>
</feature>
<comment type="caution">
    <text evidence="2">The sequence shown here is derived from an EMBL/GenBank/DDBJ whole genome shotgun (WGS) entry which is preliminary data.</text>
</comment>
<protein>
    <submittedName>
        <fullName evidence="2">Uncharacterized protein</fullName>
    </submittedName>
</protein>
<keyword evidence="1" id="KW-1133">Transmembrane helix</keyword>
<organism evidence="2 3">
    <name type="scientific">Tenacibaculum polynesiense</name>
    <dbReference type="NCBI Taxonomy" id="3137857"/>
    <lineage>
        <taxon>Bacteria</taxon>
        <taxon>Pseudomonadati</taxon>
        <taxon>Bacteroidota</taxon>
        <taxon>Flavobacteriia</taxon>
        <taxon>Flavobacteriales</taxon>
        <taxon>Flavobacteriaceae</taxon>
        <taxon>Tenacibaculum</taxon>
    </lineage>
</organism>
<dbReference type="Proteomes" id="UP001497527">
    <property type="component" value="Unassembled WGS sequence"/>
</dbReference>
<proteinExistence type="predicted"/>
<keyword evidence="1" id="KW-0812">Transmembrane</keyword>
<evidence type="ECO:0000313" key="3">
    <source>
        <dbReference type="Proteomes" id="UP001497527"/>
    </source>
</evidence>
<gene>
    <name evidence="2" type="ORF">T190423A01A_50090</name>
</gene>